<dbReference type="EMBL" id="LJCO01000053">
    <property type="protein sequence ID" value="KPV43312.1"/>
    <property type="molecule type" value="Genomic_DNA"/>
</dbReference>
<proteinExistence type="predicted"/>
<dbReference type="PATRIC" id="fig|471514.4.peg.4468"/>
<dbReference type="Proteomes" id="UP000050482">
    <property type="component" value="Unassembled WGS sequence"/>
</dbReference>
<accession>A0A0P9D1D8</accession>
<keyword evidence="2" id="KW-1185">Reference proteome</keyword>
<organism evidence="1 2">
    <name type="scientific">Alicyclobacillus ferrooxydans</name>
    <dbReference type="NCBI Taxonomy" id="471514"/>
    <lineage>
        <taxon>Bacteria</taxon>
        <taxon>Bacillati</taxon>
        <taxon>Bacillota</taxon>
        <taxon>Bacilli</taxon>
        <taxon>Bacillales</taxon>
        <taxon>Alicyclobacillaceae</taxon>
        <taxon>Alicyclobacillus</taxon>
    </lineage>
</organism>
<dbReference type="Gene3D" id="3.40.50.720">
    <property type="entry name" value="NAD(P)-binding Rossmann-like Domain"/>
    <property type="match status" value="1"/>
</dbReference>
<sequence length="93" mass="10331">MVEQKNLLRQYFLEQDIGRKKAEVLAERYSRAYGIDIAAYSEYLTAATNLKEIGVEDGSIVVGAWITGLHDGCFMKNYISGATSYMLTVGTVL</sequence>
<evidence type="ECO:0000313" key="2">
    <source>
        <dbReference type="Proteomes" id="UP000050482"/>
    </source>
</evidence>
<protein>
    <submittedName>
        <fullName evidence="1">Uncharacterized protein</fullName>
    </submittedName>
</protein>
<gene>
    <name evidence="1" type="ORF">AN477_13145</name>
</gene>
<dbReference type="AlphaFoldDB" id="A0A0P9D1D8"/>
<dbReference type="STRING" id="471514.AN477_13145"/>
<dbReference type="SUPFAM" id="SSF69572">
    <property type="entry name" value="Activating enzymes of the ubiquitin-like proteins"/>
    <property type="match status" value="1"/>
</dbReference>
<name>A0A0P9D1D8_9BACL</name>
<dbReference type="GO" id="GO:0008641">
    <property type="term" value="F:ubiquitin-like modifier activating enzyme activity"/>
    <property type="evidence" value="ECO:0007669"/>
    <property type="project" value="InterPro"/>
</dbReference>
<reference evidence="1 2" key="1">
    <citation type="submission" date="2015-09" db="EMBL/GenBank/DDBJ databases">
        <title>Draft genome sequence of Alicyclobacillus ferrooxydans DSM 22381.</title>
        <authorList>
            <person name="Hemp J."/>
        </authorList>
    </citation>
    <scope>NUCLEOTIDE SEQUENCE [LARGE SCALE GENOMIC DNA]</scope>
    <source>
        <strain evidence="1 2">TC-34</strain>
    </source>
</reference>
<comment type="caution">
    <text evidence="1">The sequence shown here is derived from an EMBL/GenBank/DDBJ whole genome shotgun (WGS) entry which is preliminary data.</text>
</comment>
<dbReference type="InterPro" id="IPR035985">
    <property type="entry name" value="Ubiquitin-activating_enz"/>
</dbReference>
<evidence type="ECO:0000313" key="1">
    <source>
        <dbReference type="EMBL" id="KPV43312.1"/>
    </source>
</evidence>